<evidence type="ECO:0000313" key="2">
    <source>
        <dbReference type="Proteomes" id="UP000299102"/>
    </source>
</evidence>
<keyword evidence="2" id="KW-1185">Reference proteome</keyword>
<dbReference type="Proteomes" id="UP000299102">
    <property type="component" value="Unassembled WGS sequence"/>
</dbReference>
<reference evidence="1 2" key="1">
    <citation type="journal article" date="2019" name="Commun. Biol.">
        <title>The bagworm genome reveals a unique fibroin gene that provides high tensile strength.</title>
        <authorList>
            <person name="Kono N."/>
            <person name="Nakamura H."/>
            <person name="Ohtoshi R."/>
            <person name="Tomita M."/>
            <person name="Numata K."/>
            <person name="Arakawa K."/>
        </authorList>
    </citation>
    <scope>NUCLEOTIDE SEQUENCE [LARGE SCALE GENOMIC DNA]</scope>
</reference>
<evidence type="ECO:0008006" key="3">
    <source>
        <dbReference type="Google" id="ProtNLM"/>
    </source>
</evidence>
<proteinExistence type="predicted"/>
<dbReference type="AlphaFoldDB" id="A0A4C1TJR8"/>
<dbReference type="OrthoDB" id="6614157at2759"/>
<gene>
    <name evidence="1" type="ORF">EVAR_7723_1</name>
</gene>
<accession>A0A4C1TJR8</accession>
<name>A0A4C1TJR8_EUMVA</name>
<organism evidence="1 2">
    <name type="scientific">Eumeta variegata</name>
    <name type="common">Bagworm moth</name>
    <name type="synonym">Eumeta japonica</name>
    <dbReference type="NCBI Taxonomy" id="151549"/>
    <lineage>
        <taxon>Eukaryota</taxon>
        <taxon>Metazoa</taxon>
        <taxon>Ecdysozoa</taxon>
        <taxon>Arthropoda</taxon>
        <taxon>Hexapoda</taxon>
        <taxon>Insecta</taxon>
        <taxon>Pterygota</taxon>
        <taxon>Neoptera</taxon>
        <taxon>Endopterygota</taxon>
        <taxon>Lepidoptera</taxon>
        <taxon>Glossata</taxon>
        <taxon>Ditrysia</taxon>
        <taxon>Tineoidea</taxon>
        <taxon>Psychidae</taxon>
        <taxon>Oiketicinae</taxon>
        <taxon>Eumeta</taxon>
    </lineage>
</organism>
<comment type="caution">
    <text evidence="1">The sequence shown here is derived from an EMBL/GenBank/DDBJ whole genome shotgun (WGS) entry which is preliminary data.</text>
</comment>
<protein>
    <recommendedName>
        <fullName evidence="3">RNA-directed DNA polymerase from mobile element jockey</fullName>
    </recommendedName>
</protein>
<sequence length="444" mass="50506">MPIYIKGSQRRRYRPIALELFVGAVAGPKTNGMRYDSQGDVAIFNACLKNCYFPPVWKETEVIGIPKPGKPRDLPASYRPISLGLGVQLALFADDSALYLRSQTERNVCPHLQKAIEELARWFQIWRIEPPPMCIGNKSSVLHRDLDLTSINKYMKDASERFFSIAESHPNPLPSAAASYEAPPPYHFIRRPRDCLCRGDLLEIPHKASRAPSTPLCVARPRKVKLNRIPANSIADPVMFFQGEFLAGFSPTQPTRTGTRVCRMDIFYLLVARGKKKCIRRSCILTATCEARAVIKKSDHLKMLSIIVPTHRKKSVLRGDYKKPEVRAYAAEDLLTYGQHLDAFHDTAESSNLEELVDLTTKDEIKVKSETDTKSFSSKNQYNFSTLIGYSPRISKVPIDYQYKFKTDSRRVKRITGRLHAGRSRIRYFLYLAPYIATARYRGP</sequence>
<dbReference type="EMBL" id="BGZK01000064">
    <property type="protein sequence ID" value="GBP14436.1"/>
    <property type="molecule type" value="Genomic_DNA"/>
</dbReference>
<evidence type="ECO:0000313" key="1">
    <source>
        <dbReference type="EMBL" id="GBP14436.1"/>
    </source>
</evidence>